<dbReference type="Proteomes" id="UP000036338">
    <property type="component" value="Unassembled WGS sequence"/>
</dbReference>
<feature type="domain" description="Aminoacyl-tRNA synthetase class I anticodon-binding" evidence="6">
    <location>
        <begin position="13"/>
        <end position="148"/>
    </location>
</feature>
<dbReference type="GO" id="GO:0000049">
    <property type="term" value="F:tRNA binding"/>
    <property type="evidence" value="ECO:0007669"/>
    <property type="project" value="InterPro"/>
</dbReference>
<dbReference type="Pfam" id="PF19269">
    <property type="entry name" value="Anticodon_2"/>
    <property type="match status" value="1"/>
</dbReference>
<keyword evidence="2" id="KW-0547">Nucleotide-binding</keyword>
<protein>
    <recommendedName>
        <fullName evidence="6">Aminoacyl-tRNA synthetase class I anticodon-binding domain-containing protein</fullName>
    </recommendedName>
</protein>
<dbReference type="GO" id="GO:0004812">
    <property type="term" value="F:aminoacyl-tRNA ligase activity"/>
    <property type="evidence" value="ECO:0007669"/>
    <property type="project" value="UniProtKB-KW"/>
</dbReference>
<dbReference type="InterPro" id="IPR008925">
    <property type="entry name" value="aa_tRNA-synth_I_cd-bd_sf"/>
</dbReference>
<dbReference type="GO" id="GO:0005524">
    <property type="term" value="F:ATP binding"/>
    <property type="evidence" value="ECO:0007669"/>
    <property type="project" value="UniProtKB-KW"/>
</dbReference>
<keyword evidence="5" id="KW-0030">Aminoacyl-tRNA synthetase</keyword>
<dbReference type="RefSeq" id="WP_048244883.1">
    <property type="nucleotide sequence ID" value="NZ_LDWR01000014.1"/>
</dbReference>
<dbReference type="Gene3D" id="1.10.10.350">
    <property type="match status" value="1"/>
</dbReference>
<dbReference type="InterPro" id="IPR045462">
    <property type="entry name" value="aa-tRNA-synth_I_cd-bd"/>
</dbReference>
<keyword evidence="3" id="KW-0067">ATP-binding</keyword>
<evidence type="ECO:0000256" key="4">
    <source>
        <dbReference type="ARBA" id="ARBA00022917"/>
    </source>
</evidence>
<comment type="caution">
    <text evidence="7">The sequence shown here is derived from an EMBL/GenBank/DDBJ whole genome shotgun (WGS) entry which is preliminary data.</text>
</comment>
<evidence type="ECO:0000313" key="7">
    <source>
        <dbReference type="EMBL" id="KML60443.1"/>
    </source>
</evidence>
<evidence type="ECO:0000256" key="3">
    <source>
        <dbReference type="ARBA" id="ARBA00022840"/>
    </source>
</evidence>
<dbReference type="PATRIC" id="fig|292.27.peg.1297"/>
<gene>
    <name evidence="7" type="ORF">VL15_08575</name>
</gene>
<sequence>MQITTVDHEAAFVQAALDALHRDRKLGEAISLAYGKCESTAGVIDLIFPLITKKLRIDYILMYSIESNPRTLLKFLRLIESQLIRNDGWTAASVEAALQGVADSMNVGWERAQRLLKCCILFSDSPLEIVESITFLGRHEASSRLRSAAHAIELSHLVN</sequence>
<name>A0A0J5X913_BURCE</name>
<reference evidence="7 8" key="1">
    <citation type="submission" date="2015-05" db="EMBL/GenBank/DDBJ databases">
        <title>Draft genome of Burkholderia cepacia LK29.</title>
        <authorList>
            <person name="Chan X.Y."/>
        </authorList>
    </citation>
    <scope>NUCLEOTIDE SEQUENCE [LARGE SCALE GENOMIC DNA]</scope>
    <source>
        <strain evidence="7 8">LK29</strain>
    </source>
</reference>
<evidence type="ECO:0000259" key="6">
    <source>
        <dbReference type="Pfam" id="PF19269"/>
    </source>
</evidence>
<dbReference type="AlphaFoldDB" id="A0A0J5X913"/>
<keyword evidence="1" id="KW-0436">Ligase</keyword>
<proteinExistence type="predicted"/>
<dbReference type="InterPro" id="IPR020751">
    <property type="entry name" value="aa-tRNA-synth_I_codon-bd_sub2"/>
</dbReference>
<evidence type="ECO:0000313" key="8">
    <source>
        <dbReference type="Proteomes" id="UP000036338"/>
    </source>
</evidence>
<evidence type="ECO:0000256" key="5">
    <source>
        <dbReference type="ARBA" id="ARBA00023146"/>
    </source>
</evidence>
<dbReference type="GO" id="GO:0006412">
    <property type="term" value="P:translation"/>
    <property type="evidence" value="ECO:0007669"/>
    <property type="project" value="UniProtKB-KW"/>
</dbReference>
<keyword evidence="4" id="KW-0648">Protein biosynthesis</keyword>
<dbReference type="SUPFAM" id="SSF48163">
    <property type="entry name" value="An anticodon-binding domain of class I aminoacyl-tRNA synthetases"/>
    <property type="match status" value="1"/>
</dbReference>
<organism evidence="7 8">
    <name type="scientific">Burkholderia cepacia</name>
    <name type="common">Pseudomonas cepacia</name>
    <dbReference type="NCBI Taxonomy" id="292"/>
    <lineage>
        <taxon>Bacteria</taxon>
        <taxon>Pseudomonadati</taxon>
        <taxon>Pseudomonadota</taxon>
        <taxon>Betaproteobacteria</taxon>
        <taxon>Burkholderiales</taxon>
        <taxon>Burkholderiaceae</taxon>
        <taxon>Burkholderia</taxon>
        <taxon>Burkholderia cepacia complex</taxon>
    </lineage>
</organism>
<evidence type="ECO:0000256" key="2">
    <source>
        <dbReference type="ARBA" id="ARBA00022741"/>
    </source>
</evidence>
<dbReference type="EMBL" id="LDWR01000014">
    <property type="protein sequence ID" value="KML60443.1"/>
    <property type="molecule type" value="Genomic_DNA"/>
</dbReference>
<evidence type="ECO:0000256" key="1">
    <source>
        <dbReference type="ARBA" id="ARBA00022598"/>
    </source>
</evidence>
<accession>A0A0J5X913</accession>